<evidence type="ECO:0000256" key="5">
    <source>
        <dbReference type="ARBA" id="ARBA00023049"/>
    </source>
</evidence>
<dbReference type="STRING" id="1003.SAMN04488541_100132"/>
<organism evidence="8 9">
    <name type="scientific">Thermoflexibacter ruber</name>
    <dbReference type="NCBI Taxonomy" id="1003"/>
    <lineage>
        <taxon>Bacteria</taxon>
        <taxon>Pseudomonadati</taxon>
        <taxon>Bacteroidota</taxon>
        <taxon>Cytophagia</taxon>
        <taxon>Cytophagales</taxon>
        <taxon>Thermoflexibacteraceae</taxon>
        <taxon>Thermoflexibacter</taxon>
    </lineage>
</organism>
<evidence type="ECO:0000259" key="7">
    <source>
        <dbReference type="Pfam" id="PF01435"/>
    </source>
</evidence>
<dbReference type="EMBL" id="FONY01000001">
    <property type="protein sequence ID" value="SFE39046.1"/>
    <property type="molecule type" value="Genomic_DNA"/>
</dbReference>
<evidence type="ECO:0000256" key="4">
    <source>
        <dbReference type="ARBA" id="ARBA00022833"/>
    </source>
</evidence>
<dbReference type="GO" id="GO:0046872">
    <property type="term" value="F:metal ion binding"/>
    <property type="evidence" value="ECO:0007669"/>
    <property type="project" value="UniProtKB-KW"/>
</dbReference>
<comment type="similarity">
    <text evidence="6">Belongs to the peptidase M48 family.</text>
</comment>
<dbReference type="InterPro" id="IPR051156">
    <property type="entry name" value="Mito/Outer_Membr_Metalloprot"/>
</dbReference>
<dbReference type="GO" id="GO:0004222">
    <property type="term" value="F:metalloendopeptidase activity"/>
    <property type="evidence" value="ECO:0007669"/>
    <property type="project" value="InterPro"/>
</dbReference>
<evidence type="ECO:0000256" key="6">
    <source>
        <dbReference type="RuleBase" id="RU003983"/>
    </source>
</evidence>
<gene>
    <name evidence="8" type="ORF">SAMN04488541_100132</name>
</gene>
<dbReference type="InterPro" id="IPR001915">
    <property type="entry name" value="Peptidase_M48"/>
</dbReference>
<evidence type="ECO:0000256" key="2">
    <source>
        <dbReference type="ARBA" id="ARBA00022723"/>
    </source>
</evidence>
<dbReference type="Gene3D" id="3.30.2010.10">
    <property type="entry name" value="Metalloproteases ('zincins'), catalytic domain"/>
    <property type="match status" value="1"/>
</dbReference>
<comment type="cofactor">
    <cofactor evidence="6">
        <name>Zn(2+)</name>
        <dbReference type="ChEBI" id="CHEBI:29105"/>
    </cofactor>
    <text evidence="6">Binds 1 zinc ion per subunit.</text>
</comment>
<dbReference type="PANTHER" id="PTHR22726:SF1">
    <property type="entry name" value="METALLOENDOPEPTIDASE OMA1, MITOCHONDRIAL"/>
    <property type="match status" value="1"/>
</dbReference>
<keyword evidence="5 6" id="KW-0482">Metalloprotease</keyword>
<evidence type="ECO:0000313" key="8">
    <source>
        <dbReference type="EMBL" id="SFE39046.1"/>
    </source>
</evidence>
<dbReference type="CDD" id="cd07331">
    <property type="entry name" value="M48C_Oma1_like"/>
    <property type="match status" value="1"/>
</dbReference>
<keyword evidence="2" id="KW-0479">Metal-binding</keyword>
<dbReference type="GO" id="GO:0051603">
    <property type="term" value="P:proteolysis involved in protein catabolic process"/>
    <property type="evidence" value="ECO:0007669"/>
    <property type="project" value="TreeGrafter"/>
</dbReference>
<proteinExistence type="inferred from homology"/>
<evidence type="ECO:0000256" key="1">
    <source>
        <dbReference type="ARBA" id="ARBA00022670"/>
    </source>
</evidence>
<feature type="domain" description="Peptidase M48" evidence="7">
    <location>
        <begin position="79"/>
        <end position="264"/>
    </location>
</feature>
<evidence type="ECO:0000313" key="9">
    <source>
        <dbReference type="Proteomes" id="UP000199513"/>
    </source>
</evidence>
<dbReference type="Proteomes" id="UP000199513">
    <property type="component" value="Unassembled WGS sequence"/>
</dbReference>
<keyword evidence="9" id="KW-1185">Reference proteome</keyword>
<keyword evidence="3 6" id="KW-0378">Hydrolase</keyword>
<accession>A0A1I2A5F2</accession>
<dbReference type="AlphaFoldDB" id="A0A1I2A5F2"/>
<reference evidence="8 9" key="1">
    <citation type="submission" date="2016-10" db="EMBL/GenBank/DDBJ databases">
        <authorList>
            <person name="de Groot N.N."/>
        </authorList>
    </citation>
    <scope>NUCLEOTIDE SEQUENCE [LARGE SCALE GENOMIC DNA]</scope>
    <source>
        <strain>GEY</strain>
        <strain evidence="9">DSM 9560</strain>
    </source>
</reference>
<dbReference type="Pfam" id="PF01435">
    <property type="entry name" value="Peptidase_M48"/>
    <property type="match status" value="1"/>
</dbReference>
<dbReference type="GO" id="GO:0016020">
    <property type="term" value="C:membrane"/>
    <property type="evidence" value="ECO:0007669"/>
    <property type="project" value="TreeGrafter"/>
</dbReference>
<keyword evidence="4 6" id="KW-0862">Zinc</keyword>
<protein>
    <submittedName>
        <fullName evidence="8">Peptidase family M48</fullName>
    </submittedName>
</protein>
<dbReference type="PANTHER" id="PTHR22726">
    <property type="entry name" value="METALLOENDOPEPTIDASE OMA1"/>
    <property type="match status" value="1"/>
</dbReference>
<keyword evidence="1 6" id="KW-0645">Protease</keyword>
<name>A0A1I2A5F2_9BACT</name>
<sequence length="279" mass="31327">MLPKKTMKQFLKKFIFLALIAFTFSYCNTVPVTGRRQLKFMPDSELLAMSFSQYNQFLSQNRLSTNQAQVNMVRGVGTRIQRAVEAYMAEKGMSDRIQDFRWEFNVVEDRQVNAFCMPGGKVVVYTGIMSICRDENGLAIVMGHEIAHAIAEHGNERMSQTLLANGLLTVGGAIVQSKNPSLVNQILLQSAGVVTNLGLLSFSRQHESEADKIGLIFSSMAGYDPREAPAFWQRMAGASNGQQPPEFLSTHPSHDRRIRDLEAMMPEAMSYYEKSPMRN</sequence>
<evidence type="ECO:0000256" key="3">
    <source>
        <dbReference type="ARBA" id="ARBA00022801"/>
    </source>
</evidence>